<dbReference type="PANTHER" id="PTHR11063">
    <property type="entry name" value="GLUTAMATE SEMIALDEHYDE DEHYDROGENASE"/>
    <property type="match status" value="1"/>
</dbReference>
<dbReference type="InterPro" id="IPR016162">
    <property type="entry name" value="Ald_DH_N"/>
</dbReference>
<evidence type="ECO:0000256" key="6">
    <source>
        <dbReference type="ARBA" id="ARBA00023002"/>
    </source>
</evidence>
<dbReference type="AlphaFoldDB" id="A0A3B1BBE5"/>
<evidence type="ECO:0000256" key="4">
    <source>
        <dbReference type="ARBA" id="ARBA00022650"/>
    </source>
</evidence>
<keyword evidence="4" id="KW-0641">Proline biosynthesis</keyword>
<dbReference type="CDD" id="cd07079">
    <property type="entry name" value="ALDH_F18-19_ProA-GPR"/>
    <property type="match status" value="1"/>
</dbReference>
<dbReference type="NCBIfam" id="NF001221">
    <property type="entry name" value="PRK00197.1"/>
    <property type="match status" value="1"/>
</dbReference>
<dbReference type="GO" id="GO:0050661">
    <property type="term" value="F:NADP binding"/>
    <property type="evidence" value="ECO:0007669"/>
    <property type="project" value="InterPro"/>
</dbReference>
<evidence type="ECO:0000256" key="3">
    <source>
        <dbReference type="ARBA" id="ARBA00022605"/>
    </source>
</evidence>
<dbReference type="Gene3D" id="3.40.605.10">
    <property type="entry name" value="Aldehyde Dehydrogenase, Chain A, domain 1"/>
    <property type="match status" value="1"/>
</dbReference>
<dbReference type="PIRSF" id="PIRSF000151">
    <property type="entry name" value="GPR"/>
    <property type="match status" value="1"/>
</dbReference>
<dbReference type="FunFam" id="3.40.309.10:FF:000006">
    <property type="entry name" value="Gamma-glutamyl phosphate reductase"/>
    <property type="match status" value="1"/>
</dbReference>
<comment type="pathway">
    <text evidence="1">Amino-acid biosynthesis; L-proline biosynthesis; L-glutamate 5-semialdehyde from L-glutamate: step 2/2.</text>
</comment>
<accession>A0A3B1BBE5</accession>
<dbReference type="Pfam" id="PF00171">
    <property type="entry name" value="Aldedh"/>
    <property type="match status" value="1"/>
</dbReference>
<dbReference type="SUPFAM" id="SSF53720">
    <property type="entry name" value="ALDH-like"/>
    <property type="match status" value="1"/>
</dbReference>
<organism evidence="9">
    <name type="scientific">hydrothermal vent metagenome</name>
    <dbReference type="NCBI Taxonomy" id="652676"/>
    <lineage>
        <taxon>unclassified sequences</taxon>
        <taxon>metagenomes</taxon>
        <taxon>ecological metagenomes</taxon>
    </lineage>
</organism>
<reference evidence="9" key="1">
    <citation type="submission" date="2018-06" db="EMBL/GenBank/DDBJ databases">
        <authorList>
            <person name="Zhirakovskaya E."/>
        </authorList>
    </citation>
    <scope>NUCLEOTIDE SEQUENCE</scope>
</reference>
<dbReference type="GO" id="GO:0055129">
    <property type="term" value="P:L-proline biosynthetic process"/>
    <property type="evidence" value="ECO:0007669"/>
    <property type="project" value="UniProtKB-UniPathway"/>
</dbReference>
<gene>
    <name evidence="9" type="ORF">MNBD_NITROSPINAE04-929</name>
</gene>
<evidence type="ECO:0000256" key="1">
    <source>
        <dbReference type="ARBA" id="ARBA00004985"/>
    </source>
</evidence>
<keyword evidence="3" id="KW-0028">Amino-acid biosynthesis</keyword>
<name>A0A3B1BBE5_9ZZZZ</name>
<dbReference type="InterPro" id="IPR020593">
    <property type="entry name" value="G-glutamylP_reductase_CS"/>
</dbReference>
<dbReference type="InterPro" id="IPR000965">
    <property type="entry name" value="GPR_dom"/>
</dbReference>
<sequence length="415" mass="44972">MDEIEKIAKAAREASREMAAAPSSVKNSALLAMADALEKNRERIFDANKSDLDEAKKNGLSGAMLDRLKLDDKRVGGMAGGIREVVELDDPVGEILNVTRRPNGMRVGQMRVPLGVIGIIYESRPNVTADTAALCLKSGNAVVLRGGSEAIHSNRAIADILSSAIVSAGVPQNAISLIPTTDREAVKTMLKMDKYIDIIIPRGGYELIRFVTENSVIPVIKHDKGLCHVYIDAGADIKMAGEIAFNSKVQRPGVCNAAETMLVHKDIAEKFLPGMIKRFHDAGVEIRGCDKTRELAPDAVEATPDDWDKEYLDLILSVKVVDSIDDAMSHIAQYGSAHTETIVTNDKSEEEKFLKLVDSSAVMVNASTRFNDGGQFGLGAEIGISTQKLHARGPMGLKELTSLKYIVYGEGQIRE</sequence>
<evidence type="ECO:0000259" key="8">
    <source>
        <dbReference type="Pfam" id="PF00171"/>
    </source>
</evidence>
<keyword evidence="6 9" id="KW-0560">Oxidoreductase</keyword>
<dbReference type="PROSITE" id="PS01223">
    <property type="entry name" value="PROA"/>
    <property type="match status" value="1"/>
</dbReference>
<evidence type="ECO:0000256" key="5">
    <source>
        <dbReference type="ARBA" id="ARBA00022857"/>
    </source>
</evidence>
<dbReference type="EC" id="1.2.1.41" evidence="2"/>
<evidence type="ECO:0000313" key="9">
    <source>
        <dbReference type="EMBL" id="VAX15606.1"/>
    </source>
</evidence>
<proteinExistence type="inferred from homology"/>
<evidence type="ECO:0000256" key="7">
    <source>
        <dbReference type="ARBA" id="ARBA00049024"/>
    </source>
</evidence>
<dbReference type="InterPro" id="IPR012134">
    <property type="entry name" value="Glu-5-SA_DH"/>
</dbReference>
<dbReference type="HAMAP" id="MF_00412">
    <property type="entry name" value="ProA"/>
    <property type="match status" value="1"/>
</dbReference>
<dbReference type="InterPro" id="IPR016163">
    <property type="entry name" value="Ald_DH_C"/>
</dbReference>
<protein>
    <recommendedName>
        <fullName evidence="2">glutamate-5-semialdehyde dehydrogenase</fullName>
        <ecNumber evidence="2">1.2.1.41</ecNumber>
    </recommendedName>
</protein>
<dbReference type="InterPro" id="IPR015590">
    <property type="entry name" value="Aldehyde_DH_dom"/>
</dbReference>
<dbReference type="Gene3D" id="3.40.309.10">
    <property type="entry name" value="Aldehyde Dehydrogenase, Chain A, domain 2"/>
    <property type="match status" value="1"/>
</dbReference>
<comment type="catalytic activity">
    <reaction evidence="7">
        <text>L-glutamate 5-semialdehyde + phosphate + NADP(+) = L-glutamyl 5-phosphate + NADPH + H(+)</text>
        <dbReference type="Rhea" id="RHEA:19541"/>
        <dbReference type="ChEBI" id="CHEBI:15378"/>
        <dbReference type="ChEBI" id="CHEBI:43474"/>
        <dbReference type="ChEBI" id="CHEBI:57783"/>
        <dbReference type="ChEBI" id="CHEBI:58066"/>
        <dbReference type="ChEBI" id="CHEBI:58274"/>
        <dbReference type="ChEBI" id="CHEBI:58349"/>
        <dbReference type="EC" id="1.2.1.41"/>
    </reaction>
</comment>
<dbReference type="InterPro" id="IPR016161">
    <property type="entry name" value="Ald_DH/histidinol_DH"/>
</dbReference>
<dbReference type="NCBIfam" id="TIGR00407">
    <property type="entry name" value="proA"/>
    <property type="match status" value="1"/>
</dbReference>
<dbReference type="GO" id="GO:0004350">
    <property type="term" value="F:glutamate-5-semialdehyde dehydrogenase activity"/>
    <property type="evidence" value="ECO:0007669"/>
    <property type="project" value="UniProtKB-EC"/>
</dbReference>
<dbReference type="EMBL" id="UOGA01000044">
    <property type="protein sequence ID" value="VAX15606.1"/>
    <property type="molecule type" value="Genomic_DNA"/>
</dbReference>
<evidence type="ECO:0000256" key="2">
    <source>
        <dbReference type="ARBA" id="ARBA00013002"/>
    </source>
</evidence>
<keyword evidence="5" id="KW-0521">NADP</keyword>
<dbReference type="UniPathway" id="UPA00098">
    <property type="reaction ID" value="UER00360"/>
</dbReference>
<feature type="domain" description="Aldehyde dehydrogenase" evidence="8">
    <location>
        <begin position="2"/>
        <end position="282"/>
    </location>
</feature>
<dbReference type="PANTHER" id="PTHR11063:SF8">
    <property type="entry name" value="DELTA-1-PYRROLINE-5-CARBOXYLATE SYNTHASE"/>
    <property type="match status" value="1"/>
</dbReference>